<evidence type="ECO:0000259" key="2">
    <source>
        <dbReference type="Pfam" id="PF25362"/>
    </source>
</evidence>
<evidence type="ECO:0000313" key="3">
    <source>
        <dbReference type="EMBL" id="CAB4891771.1"/>
    </source>
</evidence>
<proteinExistence type="predicted"/>
<evidence type="ECO:0000256" key="1">
    <source>
        <dbReference type="SAM" id="Phobius"/>
    </source>
</evidence>
<feature type="domain" description="PH" evidence="2">
    <location>
        <begin position="37"/>
        <end position="151"/>
    </location>
</feature>
<dbReference type="AlphaFoldDB" id="A0A6J7F9Y1"/>
<organism evidence="3">
    <name type="scientific">freshwater metagenome</name>
    <dbReference type="NCBI Taxonomy" id="449393"/>
    <lineage>
        <taxon>unclassified sequences</taxon>
        <taxon>metagenomes</taxon>
        <taxon>ecological metagenomes</taxon>
    </lineage>
</organism>
<dbReference type="InterPro" id="IPR057446">
    <property type="entry name" value="PH_bac"/>
</dbReference>
<sequence length="171" mass="18980">MIYLVIIGVFMAAVILFLVVRKWNSKERRHTHVSRPLPFPPHDTTFEVDIPGEYVGASNEGNWLDQIATQGFGVRGRAAFNVGNVGIWIERAHAKSLFIPAQEVTRVRLDRQVSRGSRTKENMIVLTCMLGSTPVDLGFIADGDDGQEMILQACLNAGFNVDVDPTTKEQP</sequence>
<evidence type="ECO:0000313" key="4">
    <source>
        <dbReference type="EMBL" id="CAB5038132.1"/>
    </source>
</evidence>
<reference evidence="3" key="1">
    <citation type="submission" date="2020-05" db="EMBL/GenBank/DDBJ databases">
        <authorList>
            <person name="Chiriac C."/>
            <person name="Salcher M."/>
            <person name="Ghai R."/>
            <person name="Kavagutti S V."/>
        </authorList>
    </citation>
    <scope>NUCLEOTIDE SEQUENCE</scope>
</reference>
<protein>
    <submittedName>
        <fullName evidence="3">Unannotated protein</fullName>
    </submittedName>
</protein>
<dbReference type="EMBL" id="CAFBPZ010000042">
    <property type="protein sequence ID" value="CAB5038132.1"/>
    <property type="molecule type" value="Genomic_DNA"/>
</dbReference>
<gene>
    <name evidence="3" type="ORF">UFOPK3495_00428</name>
    <name evidence="4" type="ORF">UFOPK4237_00764</name>
</gene>
<accession>A0A6J7F9Y1</accession>
<keyword evidence="1" id="KW-1133">Transmembrane helix</keyword>
<name>A0A6J7F9Y1_9ZZZZ</name>
<feature type="transmembrane region" description="Helical" evidence="1">
    <location>
        <begin position="6"/>
        <end position="23"/>
    </location>
</feature>
<keyword evidence="1" id="KW-0812">Transmembrane</keyword>
<dbReference type="Pfam" id="PF25362">
    <property type="entry name" value="bPH_11"/>
    <property type="match status" value="1"/>
</dbReference>
<dbReference type="EMBL" id="CAFBMC010000014">
    <property type="protein sequence ID" value="CAB4891771.1"/>
    <property type="molecule type" value="Genomic_DNA"/>
</dbReference>
<keyword evidence="1" id="KW-0472">Membrane</keyword>